<dbReference type="AlphaFoldDB" id="A0A174HSH5"/>
<dbReference type="Proteomes" id="UP000095679">
    <property type="component" value="Unassembled WGS sequence"/>
</dbReference>
<sequence>MAKKICKEKECEACGAWFTPSRSNVKYCPNCRTHSDQIVRQMERNTQRNIDRYGYGQKNKKIQNVCKECGKIFISYLQPKDFCSKRCGDTYLVKHTSCAYCKKPMTMDDDVHDVKYGTWLCSDTCKEKWAWVIARKNGTVHTCPNCGKEFIKKGTYCSQGCYQEFMRKKKAEAERRKAAGLKLCPVCGKEFSGNEICCSPECLQKKKETEPHAMRKCSTCSKVFSCPVSNMFSTEYSFCSLECEKKFPDIIARKEKLKKEKQKKQAEEKLQKYIQKNGLCSICKTSYVDCERMQSNFRCYPKGSSCKGNLVIKCPKFTK</sequence>
<proteinExistence type="predicted"/>
<accession>A0A174HSH5</accession>
<protein>
    <submittedName>
        <fullName evidence="1">Uncharacterized protein</fullName>
    </submittedName>
</protein>
<evidence type="ECO:0000313" key="1">
    <source>
        <dbReference type="EMBL" id="CUO77844.1"/>
    </source>
</evidence>
<evidence type="ECO:0000313" key="2">
    <source>
        <dbReference type="Proteomes" id="UP000095679"/>
    </source>
</evidence>
<dbReference type="RefSeq" id="WP_055299313.1">
    <property type="nucleotide sequence ID" value="NZ_BLYK01000073.1"/>
</dbReference>
<gene>
    <name evidence="1" type="ORF">ERS852450_02407</name>
</gene>
<dbReference type="EMBL" id="CYZL01000024">
    <property type="protein sequence ID" value="CUO77844.1"/>
    <property type="molecule type" value="Genomic_DNA"/>
</dbReference>
<reference evidence="1 2" key="1">
    <citation type="submission" date="2015-09" db="EMBL/GenBank/DDBJ databases">
        <authorList>
            <consortium name="Pathogen Informatics"/>
        </authorList>
    </citation>
    <scope>NUCLEOTIDE SEQUENCE [LARGE SCALE GENOMIC DNA]</scope>
    <source>
        <strain evidence="1 2">2789STDY5834835</strain>
    </source>
</reference>
<organism evidence="1 2">
    <name type="scientific">Anaerobutyricum hallii</name>
    <dbReference type="NCBI Taxonomy" id="39488"/>
    <lineage>
        <taxon>Bacteria</taxon>
        <taxon>Bacillati</taxon>
        <taxon>Bacillota</taxon>
        <taxon>Clostridia</taxon>
        <taxon>Lachnospirales</taxon>
        <taxon>Lachnospiraceae</taxon>
        <taxon>Anaerobutyricum</taxon>
    </lineage>
</organism>
<name>A0A174HSH5_9FIRM</name>